<keyword evidence="3" id="KW-1185">Reference proteome</keyword>
<dbReference type="PANTHER" id="PTHR33352:SF2">
    <property type="entry name" value="SLL0995 PROTEIN"/>
    <property type="match status" value="1"/>
</dbReference>
<evidence type="ECO:0000313" key="3">
    <source>
        <dbReference type="Proteomes" id="UP000503447"/>
    </source>
</evidence>
<feature type="region of interest" description="Disordered" evidence="1">
    <location>
        <begin position="83"/>
        <end position="117"/>
    </location>
</feature>
<sequence length="134" mass="15503">MEDKRDFYEKYGAEEYYVIYPEFPSHAEGWRRENGTFVRIAEINGHVSARLGIRFVLAAGDLTVFGPDGRLFLTPAELVEERNAAQRTAEEQRLKAEQQHLRAEEEARRAEEQRQRADRLAARLRELGVDPNEG</sequence>
<accession>A0A6M5YNQ4</accession>
<organism evidence="2 3">
    <name type="scientific">Frigoriglobus tundricola</name>
    <dbReference type="NCBI Taxonomy" id="2774151"/>
    <lineage>
        <taxon>Bacteria</taxon>
        <taxon>Pseudomonadati</taxon>
        <taxon>Planctomycetota</taxon>
        <taxon>Planctomycetia</taxon>
        <taxon>Gemmatales</taxon>
        <taxon>Gemmataceae</taxon>
        <taxon>Frigoriglobus</taxon>
    </lineage>
</organism>
<reference evidence="3" key="1">
    <citation type="submission" date="2020-05" db="EMBL/GenBank/DDBJ databases">
        <title>Frigoriglobus tundricola gen. nov., sp. nov., a psychrotolerant cellulolytic planctomycete of the family Gemmataceae with two divergent copies of 16S rRNA gene.</title>
        <authorList>
            <person name="Kulichevskaya I.S."/>
            <person name="Ivanova A.A."/>
            <person name="Naumoff D.G."/>
            <person name="Beletsky A.V."/>
            <person name="Rijpstra W.I.C."/>
            <person name="Sinninghe Damste J.S."/>
            <person name="Mardanov A.V."/>
            <person name="Ravin N.V."/>
            <person name="Dedysh S.N."/>
        </authorList>
    </citation>
    <scope>NUCLEOTIDE SEQUENCE [LARGE SCALE GENOMIC DNA]</scope>
    <source>
        <strain evidence="3">PL17</strain>
    </source>
</reference>
<name>A0A6M5YNQ4_9BACT</name>
<dbReference type="AlphaFoldDB" id="A0A6M5YNQ4"/>
<dbReference type="KEGG" id="ftj:FTUN_2407"/>
<gene>
    <name evidence="2" type="ORF">FTUN_2407</name>
</gene>
<proteinExistence type="predicted"/>
<evidence type="ECO:0000256" key="1">
    <source>
        <dbReference type="SAM" id="MobiDB-lite"/>
    </source>
</evidence>
<evidence type="ECO:0000313" key="2">
    <source>
        <dbReference type="EMBL" id="QJW94881.1"/>
    </source>
</evidence>
<protein>
    <submittedName>
        <fullName evidence="2">Uncharacterized protein</fullName>
    </submittedName>
</protein>
<dbReference type="PANTHER" id="PTHR33352">
    <property type="entry name" value="SLR1095 PROTEIN"/>
    <property type="match status" value="1"/>
</dbReference>
<dbReference type="Proteomes" id="UP000503447">
    <property type="component" value="Chromosome"/>
</dbReference>
<dbReference type="EMBL" id="CP053452">
    <property type="protein sequence ID" value="QJW94881.1"/>
    <property type="molecule type" value="Genomic_DNA"/>
</dbReference>